<dbReference type="Proteomes" id="UP000289886">
    <property type="component" value="Unassembled WGS sequence"/>
</dbReference>
<dbReference type="InterPro" id="IPR017175">
    <property type="entry name" value="Inhibin_asu"/>
</dbReference>
<evidence type="ECO:0000256" key="10">
    <source>
        <dbReference type="ARBA" id="ARBA00023157"/>
    </source>
</evidence>
<evidence type="ECO:0000256" key="3">
    <source>
        <dbReference type="ARBA" id="ARBA00006656"/>
    </source>
</evidence>
<comment type="subcellular location">
    <subcellularLocation>
        <location evidence="2">Secreted</location>
    </subcellularLocation>
</comment>
<dbReference type="GO" id="GO:0005179">
    <property type="term" value="F:hormone activity"/>
    <property type="evidence" value="ECO:0007669"/>
    <property type="project" value="UniProtKB-KW"/>
</dbReference>
<keyword evidence="5 12" id="KW-0964">Secreted</keyword>
<dbReference type="FunFam" id="2.10.90.10:FF:000061">
    <property type="entry name" value="Inhibin alpha chain"/>
    <property type="match status" value="1"/>
</dbReference>
<feature type="chain" id="PRO_5019236856" description="Inhibin alpha chain" evidence="14">
    <location>
        <begin position="21"/>
        <end position="347"/>
    </location>
</feature>
<dbReference type="EMBL" id="SCEB01214342">
    <property type="protein sequence ID" value="RXM35911.1"/>
    <property type="molecule type" value="Genomic_DNA"/>
</dbReference>
<evidence type="ECO:0000256" key="11">
    <source>
        <dbReference type="ARBA" id="ARBA00023180"/>
    </source>
</evidence>
<dbReference type="InterPro" id="IPR015615">
    <property type="entry name" value="TGF-beta-rel"/>
</dbReference>
<keyword evidence="11" id="KW-0325">Glycoprotein</keyword>
<comment type="function">
    <text evidence="1">Inhibins and activins inhibit and activate, respectively, the secretion of follitropin by the pituitary gland. Inhibins/activins are involved in regulating a number of diverse functions such as hypothalamic and pituitary hormone secretion, gonadal hormone secretion, germ cell development and maturation, erythroid differentiation, insulin secretion, nerve cell survival, embryonic axial development or bone growth, depending on their subunit composition. Inhibins appear to oppose the functions of activins.</text>
</comment>
<dbReference type="GO" id="GO:0008083">
    <property type="term" value="F:growth factor activity"/>
    <property type="evidence" value="ECO:0007669"/>
    <property type="project" value="UniProtKB-KW"/>
</dbReference>
<accession>A0A444UL60</accession>
<feature type="domain" description="TGF-beta family profile" evidence="15">
    <location>
        <begin position="231"/>
        <end position="347"/>
    </location>
</feature>
<dbReference type="PANTHER" id="PTHR11848:SF117">
    <property type="entry name" value="INHIBIN ALPHA CHAIN"/>
    <property type="match status" value="1"/>
</dbReference>
<evidence type="ECO:0000256" key="9">
    <source>
        <dbReference type="ARBA" id="ARBA00023030"/>
    </source>
</evidence>
<dbReference type="InterPro" id="IPR017948">
    <property type="entry name" value="TGFb_CS"/>
</dbReference>
<keyword evidence="8 14" id="KW-0732">Signal</keyword>
<dbReference type="OrthoDB" id="9929039at2759"/>
<evidence type="ECO:0000256" key="5">
    <source>
        <dbReference type="ARBA" id="ARBA00022525"/>
    </source>
</evidence>
<evidence type="ECO:0000256" key="8">
    <source>
        <dbReference type="ARBA" id="ARBA00022729"/>
    </source>
</evidence>
<dbReference type="AlphaFoldDB" id="A0A444UL60"/>
<keyword evidence="9 12" id="KW-0339">Growth factor</keyword>
<feature type="signal peptide" evidence="14">
    <location>
        <begin position="1"/>
        <end position="20"/>
    </location>
</feature>
<evidence type="ECO:0000256" key="13">
    <source>
        <dbReference type="RuleBase" id="RU000354"/>
    </source>
</evidence>
<evidence type="ECO:0000313" key="16">
    <source>
        <dbReference type="EMBL" id="RXM35911.1"/>
    </source>
</evidence>
<evidence type="ECO:0000256" key="12">
    <source>
        <dbReference type="PIRNR" id="PIRNR037328"/>
    </source>
</evidence>
<evidence type="ECO:0000313" key="17">
    <source>
        <dbReference type="Proteomes" id="UP000289886"/>
    </source>
</evidence>
<keyword evidence="10" id="KW-1015">Disulfide bond</keyword>
<dbReference type="PRINTS" id="PR00669">
    <property type="entry name" value="INHIBINA"/>
</dbReference>
<evidence type="ECO:0000256" key="14">
    <source>
        <dbReference type="SAM" id="SignalP"/>
    </source>
</evidence>
<evidence type="ECO:0000256" key="6">
    <source>
        <dbReference type="ARBA" id="ARBA00022685"/>
    </source>
</evidence>
<keyword evidence="6" id="KW-0165">Cleavage on pair of basic residues</keyword>
<dbReference type="PROSITE" id="PS00250">
    <property type="entry name" value="TGF_BETA_1"/>
    <property type="match status" value="1"/>
</dbReference>
<name>A0A444UL60_ACIRT</name>
<dbReference type="InterPro" id="IPR029034">
    <property type="entry name" value="Cystine-knot_cytokine"/>
</dbReference>
<evidence type="ECO:0000259" key="15">
    <source>
        <dbReference type="PROSITE" id="PS51362"/>
    </source>
</evidence>
<organism evidence="16 17">
    <name type="scientific">Acipenser ruthenus</name>
    <name type="common">Sterlet sturgeon</name>
    <dbReference type="NCBI Taxonomy" id="7906"/>
    <lineage>
        <taxon>Eukaryota</taxon>
        <taxon>Metazoa</taxon>
        <taxon>Chordata</taxon>
        <taxon>Craniata</taxon>
        <taxon>Vertebrata</taxon>
        <taxon>Euteleostomi</taxon>
        <taxon>Actinopterygii</taxon>
        <taxon>Chondrostei</taxon>
        <taxon>Acipenseriformes</taxon>
        <taxon>Acipenseridae</taxon>
        <taxon>Acipenser</taxon>
    </lineage>
</organism>
<gene>
    <name evidence="16" type="ORF">EOD39_3836</name>
</gene>
<keyword evidence="17" id="KW-1185">Reference proteome</keyword>
<dbReference type="Pfam" id="PF00019">
    <property type="entry name" value="TGF_beta"/>
    <property type="match status" value="1"/>
</dbReference>
<dbReference type="SUPFAM" id="SSF57501">
    <property type="entry name" value="Cystine-knot cytokines"/>
    <property type="match status" value="1"/>
</dbReference>
<proteinExistence type="inferred from homology"/>
<dbReference type="PIRSF" id="PIRSF037328">
    <property type="entry name" value="Inhibin_alpha_subunit"/>
    <property type="match status" value="1"/>
</dbReference>
<dbReference type="GO" id="GO:0005615">
    <property type="term" value="C:extracellular space"/>
    <property type="evidence" value="ECO:0007669"/>
    <property type="project" value="TreeGrafter"/>
</dbReference>
<evidence type="ECO:0000256" key="1">
    <source>
        <dbReference type="ARBA" id="ARBA00002588"/>
    </source>
</evidence>
<dbReference type="PANTHER" id="PTHR11848">
    <property type="entry name" value="TGF-BETA FAMILY"/>
    <property type="match status" value="1"/>
</dbReference>
<keyword evidence="7 12" id="KW-0372">Hormone</keyword>
<evidence type="ECO:0000256" key="4">
    <source>
        <dbReference type="ARBA" id="ARBA00019280"/>
    </source>
</evidence>
<protein>
    <recommendedName>
        <fullName evidence="4 12">Inhibin alpha chain</fullName>
    </recommendedName>
</protein>
<dbReference type="PROSITE" id="PS51362">
    <property type="entry name" value="TGF_BETA_2"/>
    <property type="match status" value="1"/>
</dbReference>
<dbReference type="InterPro" id="IPR001839">
    <property type="entry name" value="TGF-b_C"/>
</dbReference>
<dbReference type="Gene3D" id="2.10.90.10">
    <property type="entry name" value="Cystine-knot cytokines"/>
    <property type="match status" value="1"/>
</dbReference>
<dbReference type="SMART" id="SM00204">
    <property type="entry name" value="TGFB"/>
    <property type="match status" value="1"/>
</dbReference>
<comment type="similarity">
    <text evidence="3 13">Belongs to the TGF-beta family.</text>
</comment>
<sequence>MLLPAPLLLVALCVPLWTQACGPNNEDPHTSVVLGWFKQRLLERLALEEPPSARSHHQSRHRLGLNQHRASTRLGRAAWTERRRSQLDTSQVILFPSTDSTCVFSSDLSPAEGAGHFTYYFQPSGYTLEHIVTLAHFWFYSGVNVTELQEGNTSAPVFILTSHQQLEEAAKHPEERSADGWSVYHIKRHIHPLLSEGPFVLQVRCLNCGCHSEPDKTPFLQFHTQPKNPERSRRSSVPWSPSAIDLLQRPSQEQPIYNDCHRMELNISFEELGWDNWIVHPRAFTFHYCHGNCSNTERMTTFLGIKQCCAPVPGTMKSLKFRTTSDSGYSFKYETLPNMIAEECSCI</sequence>
<evidence type="ECO:0000256" key="2">
    <source>
        <dbReference type="ARBA" id="ARBA00004613"/>
    </source>
</evidence>
<comment type="caution">
    <text evidence="16">The sequence shown here is derived from an EMBL/GenBank/DDBJ whole genome shotgun (WGS) entry which is preliminary data.</text>
</comment>
<dbReference type="GO" id="GO:0005125">
    <property type="term" value="F:cytokine activity"/>
    <property type="evidence" value="ECO:0007669"/>
    <property type="project" value="TreeGrafter"/>
</dbReference>
<reference evidence="16 17" key="1">
    <citation type="submission" date="2019-01" db="EMBL/GenBank/DDBJ databases">
        <title>Draft Genome and Complete Hox-Cluster Characterization of the Sterlet Sturgeon (Acipenser ruthenus).</title>
        <authorList>
            <person name="Wei Q."/>
        </authorList>
    </citation>
    <scope>NUCLEOTIDE SEQUENCE [LARGE SCALE GENOMIC DNA]</scope>
    <source>
        <strain evidence="16">WHYD16114868_AA</strain>
        <tissue evidence="16">Blood</tissue>
    </source>
</reference>
<evidence type="ECO:0000256" key="7">
    <source>
        <dbReference type="ARBA" id="ARBA00022702"/>
    </source>
</evidence>